<organism evidence="1 2">
    <name type="scientific">Methanoculleus chikugoensis</name>
    <dbReference type="NCBI Taxonomy" id="118126"/>
    <lineage>
        <taxon>Archaea</taxon>
        <taxon>Methanobacteriati</taxon>
        <taxon>Methanobacteriota</taxon>
        <taxon>Stenosarchaea group</taxon>
        <taxon>Methanomicrobia</taxon>
        <taxon>Methanomicrobiales</taxon>
        <taxon>Methanomicrobiaceae</taxon>
        <taxon>Methanoculleus</taxon>
    </lineage>
</organism>
<name>A0ABN5XLI6_9EURY</name>
<proteinExistence type="predicted"/>
<evidence type="ECO:0008006" key="3">
    <source>
        <dbReference type="Google" id="ProtNLM"/>
    </source>
</evidence>
<dbReference type="Proteomes" id="UP000824969">
    <property type="component" value="Chromosome"/>
</dbReference>
<keyword evidence="2" id="KW-1185">Reference proteome</keyword>
<evidence type="ECO:0000313" key="1">
    <source>
        <dbReference type="EMBL" id="BBL68831.1"/>
    </source>
</evidence>
<dbReference type="RefSeq" id="WP_221056871.1">
    <property type="nucleotide sequence ID" value="NZ_AP019781.1"/>
</dbReference>
<dbReference type="GeneID" id="66131544"/>
<accession>A0ABN5XLI6</accession>
<dbReference type="EMBL" id="AP019781">
    <property type="protein sequence ID" value="BBL68831.1"/>
    <property type="molecule type" value="Genomic_DNA"/>
</dbReference>
<evidence type="ECO:0000313" key="2">
    <source>
        <dbReference type="Proteomes" id="UP000824969"/>
    </source>
</evidence>
<gene>
    <name evidence="1" type="ORF">MchiMG62_20120</name>
</gene>
<protein>
    <recommendedName>
        <fullName evidence="3">DUF3467 domain-containing protein</fullName>
    </recommendedName>
</protein>
<reference evidence="1 2" key="1">
    <citation type="submission" date="2019-06" db="EMBL/GenBank/DDBJ databases">
        <title>Complete genome sequence of Methanoculleus chikugoensis strain MG62.</title>
        <authorList>
            <person name="Asakawa S."/>
            <person name="Dianou D."/>
        </authorList>
    </citation>
    <scope>NUCLEOTIDE SEQUENCE [LARGE SCALE GENOMIC DNA]</scope>
    <source>
        <strain evidence="1 2">MG62</strain>
    </source>
</reference>
<sequence>MSLKKRPAIEVSREPACGVAPVDGVYGTLTPTLGQVAFYYDLPEIGAGEDGEMIVESIQRRIVFDARMSPATFRAIARWMMDQVEDYDRQEREGRSP</sequence>